<proteinExistence type="predicted"/>
<dbReference type="EMBL" id="HBGU01027804">
    <property type="protein sequence ID" value="CAD9448245.1"/>
    <property type="molecule type" value="Transcribed_RNA"/>
</dbReference>
<organism evidence="1">
    <name type="scientific">Haptolina brevifila</name>
    <dbReference type="NCBI Taxonomy" id="156173"/>
    <lineage>
        <taxon>Eukaryota</taxon>
        <taxon>Haptista</taxon>
        <taxon>Haptophyta</taxon>
        <taxon>Prymnesiophyceae</taxon>
        <taxon>Prymnesiales</taxon>
        <taxon>Prymnesiaceae</taxon>
        <taxon>Haptolina</taxon>
    </lineage>
</organism>
<accession>A0A7S2D9F4</accession>
<sequence length="112" mass="12056">MCCIPSSCACMGRAEAVMCTCIMRACMDRSKAVMCARIMRLHALGNGDPLLSRRSLTPRTGTPALMSQPELHETLAQCFSHENLASRPRGHTAAVALACQHTSEPVSQRLAA</sequence>
<name>A0A7S2D9F4_9EUKA</name>
<evidence type="ECO:0000313" key="1">
    <source>
        <dbReference type="EMBL" id="CAD9448245.1"/>
    </source>
</evidence>
<protein>
    <submittedName>
        <fullName evidence="1">Uncharacterized protein</fullName>
    </submittedName>
</protein>
<reference evidence="1" key="1">
    <citation type="submission" date="2021-01" db="EMBL/GenBank/DDBJ databases">
        <authorList>
            <person name="Corre E."/>
            <person name="Pelletier E."/>
            <person name="Niang G."/>
            <person name="Scheremetjew M."/>
            <person name="Finn R."/>
            <person name="Kale V."/>
            <person name="Holt S."/>
            <person name="Cochrane G."/>
            <person name="Meng A."/>
            <person name="Brown T."/>
            <person name="Cohen L."/>
        </authorList>
    </citation>
    <scope>NUCLEOTIDE SEQUENCE</scope>
    <source>
        <strain evidence="1">UTEX LB 985</strain>
    </source>
</reference>
<gene>
    <name evidence="1" type="ORF">CBRE1094_LOCUS15139</name>
</gene>
<dbReference type="AlphaFoldDB" id="A0A7S2D9F4"/>